<proteinExistence type="inferred from homology"/>
<feature type="domain" description="Core-binding (CB)" evidence="4">
    <location>
        <begin position="5"/>
        <end position="82"/>
    </location>
</feature>
<evidence type="ECO:0000256" key="3">
    <source>
        <dbReference type="PROSITE-ProRule" id="PRU01248"/>
    </source>
</evidence>
<dbReference type="EMBL" id="LR130778">
    <property type="protein sequence ID" value="VDN46694.1"/>
    <property type="molecule type" value="Genomic_DNA"/>
</dbReference>
<dbReference type="InterPro" id="IPR044068">
    <property type="entry name" value="CB"/>
</dbReference>
<sequence length="83" mass="9573">MSYDSCVNAAIIEMQLRGYSPKTIDSYSNNLNRFLLFIDKPVDDLTTEDVRSFLLSLIKKKLSTSYINSAYFVCQLFFKSVLK</sequence>
<name>A0A3P7NU71_9FIRM</name>
<keyword evidence="2 3" id="KW-0238">DNA-binding</keyword>
<evidence type="ECO:0000313" key="6">
    <source>
        <dbReference type="Proteomes" id="UP000279029"/>
    </source>
</evidence>
<dbReference type="AlphaFoldDB" id="A0A3P7NU71"/>
<dbReference type="InterPro" id="IPR011010">
    <property type="entry name" value="DNA_brk_join_enz"/>
</dbReference>
<dbReference type="KEGG" id="cbar:PATL70BA_0822"/>
<reference evidence="5 6" key="1">
    <citation type="submission" date="2018-09" db="EMBL/GenBank/DDBJ databases">
        <authorList>
            <person name="Postec A."/>
        </authorList>
    </citation>
    <scope>NUCLEOTIDE SEQUENCE [LARGE SCALE GENOMIC DNA]</scope>
    <source>
        <strain evidence="5">70B-A</strain>
    </source>
</reference>
<dbReference type="GO" id="GO:0015074">
    <property type="term" value="P:DNA integration"/>
    <property type="evidence" value="ECO:0007669"/>
    <property type="project" value="InterPro"/>
</dbReference>
<evidence type="ECO:0000313" key="5">
    <source>
        <dbReference type="EMBL" id="VDN46694.1"/>
    </source>
</evidence>
<keyword evidence="6" id="KW-1185">Reference proteome</keyword>
<gene>
    <name evidence="5" type="ORF">PATL70BA_0822</name>
</gene>
<dbReference type="InterPro" id="IPR004107">
    <property type="entry name" value="Integrase_SAM-like_N"/>
</dbReference>
<organism evidence="5 6">
    <name type="scientific">Petrocella atlantisensis</name>
    <dbReference type="NCBI Taxonomy" id="2173034"/>
    <lineage>
        <taxon>Bacteria</taxon>
        <taxon>Bacillati</taxon>
        <taxon>Bacillota</taxon>
        <taxon>Clostridia</taxon>
        <taxon>Lachnospirales</taxon>
        <taxon>Vallitaleaceae</taxon>
        <taxon>Petrocella</taxon>
    </lineage>
</organism>
<dbReference type="Gene3D" id="1.10.150.130">
    <property type="match status" value="1"/>
</dbReference>
<evidence type="ECO:0000256" key="2">
    <source>
        <dbReference type="ARBA" id="ARBA00023125"/>
    </source>
</evidence>
<dbReference type="Proteomes" id="UP000279029">
    <property type="component" value="Chromosome"/>
</dbReference>
<dbReference type="SUPFAM" id="SSF56349">
    <property type="entry name" value="DNA breaking-rejoining enzymes"/>
    <property type="match status" value="1"/>
</dbReference>
<dbReference type="InterPro" id="IPR010998">
    <property type="entry name" value="Integrase_recombinase_N"/>
</dbReference>
<evidence type="ECO:0000259" key="4">
    <source>
        <dbReference type="PROSITE" id="PS51900"/>
    </source>
</evidence>
<dbReference type="GO" id="GO:0003677">
    <property type="term" value="F:DNA binding"/>
    <property type="evidence" value="ECO:0007669"/>
    <property type="project" value="UniProtKB-UniRule"/>
</dbReference>
<dbReference type="PROSITE" id="PS51900">
    <property type="entry name" value="CB"/>
    <property type="match status" value="1"/>
</dbReference>
<dbReference type="OrthoDB" id="9801717at2"/>
<accession>A0A3P7NU71</accession>
<dbReference type="Pfam" id="PF13495">
    <property type="entry name" value="Phage_int_SAM_4"/>
    <property type="match status" value="1"/>
</dbReference>
<comment type="similarity">
    <text evidence="1">Belongs to the 'phage' integrase family.</text>
</comment>
<protein>
    <submittedName>
        <fullName evidence="5">Integrase</fullName>
    </submittedName>
</protein>
<evidence type="ECO:0000256" key="1">
    <source>
        <dbReference type="ARBA" id="ARBA00008857"/>
    </source>
</evidence>